<dbReference type="Proteomes" id="UP000679179">
    <property type="component" value="Unassembled WGS sequence"/>
</dbReference>
<sequence length="50" mass="5987">MELLKYIFSRKYRKKFSEKISPNISFELEAEEKAFLEQNAPPKDIKENAH</sequence>
<proteinExistence type="predicted"/>
<gene>
    <name evidence="1" type="ORF">CPJCM30710_12160</name>
</gene>
<dbReference type="AlphaFoldDB" id="A0A919RXX4"/>
<reference evidence="1" key="1">
    <citation type="submission" date="2021-03" db="EMBL/GenBank/DDBJ databases">
        <title>Taxonomic study of Clostridium polyendosporum from meadow-gley soil under rice.</title>
        <authorList>
            <person name="Kobayashi H."/>
            <person name="Tanizawa Y."/>
            <person name="Yagura M."/>
        </authorList>
    </citation>
    <scope>NUCLEOTIDE SEQUENCE</scope>
    <source>
        <strain evidence="1">JCM 30710</strain>
    </source>
</reference>
<keyword evidence="2" id="KW-1185">Reference proteome</keyword>
<dbReference type="EMBL" id="BOPZ01000007">
    <property type="protein sequence ID" value="GIM28550.1"/>
    <property type="molecule type" value="Genomic_DNA"/>
</dbReference>
<evidence type="ECO:0000313" key="2">
    <source>
        <dbReference type="Proteomes" id="UP000679179"/>
    </source>
</evidence>
<organism evidence="1 2">
    <name type="scientific">Clostridium polyendosporum</name>
    <dbReference type="NCBI Taxonomy" id="69208"/>
    <lineage>
        <taxon>Bacteria</taxon>
        <taxon>Bacillati</taxon>
        <taxon>Bacillota</taxon>
        <taxon>Clostridia</taxon>
        <taxon>Eubacteriales</taxon>
        <taxon>Clostridiaceae</taxon>
        <taxon>Clostridium</taxon>
    </lineage>
</organism>
<name>A0A919RXX4_9CLOT</name>
<evidence type="ECO:0000313" key="1">
    <source>
        <dbReference type="EMBL" id="GIM28550.1"/>
    </source>
</evidence>
<comment type="caution">
    <text evidence="1">The sequence shown here is derived from an EMBL/GenBank/DDBJ whole genome shotgun (WGS) entry which is preliminary data.</text>
</comment>
<protein>
    <submittedName>
        <fullName evidence="1">Uncharacterized protein</fullName>
    </submittedName>
</protein>
<dbReference type="RefSeq" id="WP_212903275.1">
    <property type="nucleotide sequence ID" value="NZ_BOPZ01000007.1"/>
</dbReference>
<accession>A0A919RXX4</accession>